<evidence type="ECO:0000313" key="7">
    <source>
        <dbReference type="Proteomes" id="UP001516023"/>
    </source>
</evidence>
<evidence type="ECO:0000256" key="2">
    <source>
        <dbReference type="ARBA" id="ARBA00023125"/>
    </source>
</evidence>
<feature type="domain" description="HSF-type DNA-binding" evidence="5">
    <location>
        <begin position="114"/>
        <end position="210"/>
    </location>
</feature>
<reference evidence="6 7" key="1">
    <citation type="journal article" date="2020" name="G3 (Bethesda)">
        <title>Improved Reference Genome for Cyclotella cryptica CCMP332, a Model for Cell Wall Morphogenesis, Salinity Adaptation, and Lipid Production in Diatoms (Bacillariophyta).</title>
        <authorList>
            <person name="Roberts W.R."/>
            <person name="Downey K.M."/>
            <person name="Ruck E.C."/>
            <person name="Traller J.C."/>
            <person name="Alverson A.J."/>
        </authorList>
    </citation>
    <scope>NUCLEOTIDE SEQUENCE [LARGE SCALE GENOMIC DNA]</scope>
    <source>
        <strain evidence="6 7">CCMP332</strain>
    </source>
</reference>
<dbReference type="SMART" id="SM00415">
    <property type="entry name" value="HSF"/>
    <property type="match status" value="1"/>
</dbReference>
<dbReference type="Gene3D" id="1.10.10.10">
    <property type="entry name" value="Winged helix-like DNA-binding domain superfamily/Winged helix DNA-binding domain"/>
    <property type="match status" value="1"/>
</dbReference>
<dbReference type="PANTHER" id="PTHR10015:SF206">
    <property type="entry name" value="HSF-TYPE DNA-BINDING DOMAIN-CONTAINING PROTEIN"/>
    <property type="match status" value="1"/>
</dbReference>
<dbReference type="EMBL" id="JABMIG020000046">
    <property type="protein sequence ID" value="KAL3798404.1"/>
    <property type="molecule type" value="Genomic_DNA"/>
</dbReference>
<comment type="similarity">
    <text evidence="4">Belongs to the HSF family.</text>
</comment>
<evidence type="ECO:0000259" key="5">
    <source>
        <dbReference type="SMART" id="SM00415"/>
    </source>
</evidence>
<dbReference type="Pfam" id="PF00447">
    <property type="entry name" value="HSF_DNA-bind"/>
    <property type="match status" value="1"/>
</dbReference>
<keyword evidence="2" id="KW-0238">DNA-binding</keyword>
<dbReference type="InterPro" id="IPR036388">
    <property type="entry name" value="WH-like_DNA-bd_sf"/>
</dbReference>
<accession>A0ABD3QEQ0</accession>
<proteinExistence type="inferred from homology"/>
<dbReference type="InterPro" id="IPR000232">
    <property type="entry name" value="HSF_DNA-bd"/>
</dbReference>
<evidence type="ECO:0000256" key="4">
    <source>
        <dbReference type="RuleBase" id="RU004020"/>
    </source>
</evidence>
<dbReference type="SUPFAM" id="SSF46785">
    <property type="entry name" value="Winged helix' DNA-binding domain"/>
    <property type="match status" value="1"/>
</dbReference>
<comment type="caution">
    <text evidence="6">The sequence shown here is derived from an EMBL/GenBank/DDBJ whole genome shotgun (WGS) entry which is preliminary data.</text>
</comment>
<protein>
    <recommendedName>
        <fullName evidence="5">HSF-type DNA-binding domain-containing protein</fullName>
    </recommendedName>
</protein>
<dbReference type="InterPro" id="IPR036390">
    <property type="entry name" value="WH_DNA-bd_sf"/>
</dbReference>
<keyword evidence="3" id="KW-0539">Nucleus</keyword>
<dbReference type="GO" id="GO:0005634">
    <property type="term" value="C:nucleus"/>
    <property type="evidence" value="ECO:0007669"/>
    <property type="project" value="UniProtKB-SubCell"/>
</dbReference>
<evidence type="ECO:0000256" key="3">
    <source>
        <dbReference type="ARBA" id="ARBA00023242"/>
    </source>
</evidence>
<evidence type="ECO:0000256" key="1">
    <source>
        <dbReference type="ARBA" id="ARBA00004123"/>
    </source>
</evidence>
<dbReference type="PANTHER" id="PTHR10015">
    <property type="entry name" value="HEAT SHOCK TRANSCRIPTION FACTOR"/>
    <property type="match status" value="1"/>
</dbReference>
<dbReference type="Proteomes" id="UP001516023">
    <property type="component" value="Unassembled WGS sequence"/>
</dbReference>
<dbReference type="GO" id="GO:0003677">
    <property type="term" value="F:DNA binding"/>
    <property type="evidence" value="ECO:0007669"/>
    <property type="project" value="UniProtKB-KW"/>
</dbReference>
<name>A0ABD3QEQ0_9STRA</name>
<dbReference type="FunFam" id="1.10.10.10:FF:000479">
    <property type="entry name" value="Predicted protein"/>
    <property type="match status" value="1"/>
</dbReference>
<evidence type="ECO:0000313" key="6">
    <source>
        <dbReference type="EMBL" id="KAL3798404.1"/>
    </source>
</evidence>
<dbReference type="PRINTS" id="PR00056">
    <property type="entry name" value="HSFDOMAIN"/>
</dbReference>
<dbReference type="AlphaFoldDB" id="A0ABD3QEQ0"/>
<comment type="subcellular location">
    <subcellularLocation>
        <location evidence="1">Nucleus</location>
    </subcellularLocation>
</comment>
<organism evidence="6 7">
    <name type="scientific">Cyclotella cryptica</name>
    <dbReference type="NCBI Taxonomy" id="29204"/>
    <lineage>
        <taxon>Eukaryota</taxon>
        <taxon>Sar</taxon>
        <taxon>Stramenopiles</taxon>
        <taxon>Ochrophyta</taxon>
        <taxon>Bacillariophyta</taxon>
        <taxon>Coscinodiscophyceae</taxon>
        <taxon>Thalassiosirophycidae</taxon>
        <taxon>Stephanodiscales</taxon>
        <taxon>Stephanodiscaceae</taxon>
        <taxon>Cyclotella</taxon>
    </lineage>
</organism>
<gene>
    <name evidence="6" type="ORF">HJC23_005057</name>
</gene>
<sequence length="370" mass="41869">MDCSKIAAPTTADQAARAPHCNEAKDAERVITTSADGHIVFLLGHPRAVMQYPKAPASSPWQVVAGVCAATPNGSQLFSTPIRNPANPQIEHYCKKEADPRAPVVLSSGTNRTRNPSFAYKLHAILMDKHCNSAISWLPSGDAFCIMDKEEFTKTVLPKYFRETKFESFTRRIKRWGFHRMYTTRVKQVIYSHDLFKKDRVDLCKLMNGRAGQAAKEDGDGAAFNPSRFETVKSEQVALVEKSSPDQCESIRKKESEHERLQTIAHRSILSSCRAPVAFGDKDMVTTYHHMSHKHPMEFVNFPTEAFIASHGRYPMHEFKSSNMPNKYICDLNVVTQLSSIDEDIADCEHQLAILHRLKILRDKRRSLHN</sequence>
<keyword evidence="7" id="KW-1185">Reference proteome</keyword>